<evidence type="ECO:0000313" key="2">
    <source>
        <dbReference type="EMBL" id="QDS71495.1"/>
    </source>
</evidence>
<dbReference type="InterPro" id="IPR011333">
    <property type="entry name" value="SKP1/BTB/POZ_sf"/>
</dbReference>
<protein>
    <recommendedName>
        <fullName evidence="1">BTB domain-containing protein</fullName>
    </recommendedName>
</protein>
<evidence type="ECO:0000259" key="1">
    <source>
        <dbReference type="PROSITE" id="PS50097"/>
    </source>
</evidence>
<dbReference type="OrthoDB" id="194443at2759"/>
<dbReference type="STRING" id="50376.A0A517L789"/>
<sequence length="233" mass="26600">MARTSVRNIRSGASSSAKARVKGFCFRTQFKTCASMSTILVGQDKTPYKVHRDLICNQSPFFAAALRGSFAESSTQQLELPDIDTKCFDHVILWLYQNRLEPLSYFFKDGKATYFTLLDLYATADQLDIEGLRNRVLDRVAELAENTNSVPTPTDTWILYDTIRESAPLRELVLDLFAFKKTDVLIATHPDEWHPAFLRDLVCRLKRPGPKTLSRHALERWEPANWGAVKAWV</sequence>
<dbReference type="Proteomes" id="UP000316270">
    <property type="component" value="Chromosome 6"/>
</dbReference>
<gene>
    <name evidence="2" type="ORF">FKW77_004586</name>
</gene>
<dbReference type="InterPro" id="IPR000210">
    <property type="entry name" value="BTB/POZ_dom"/>
</dbReference>
<evidence type="ECO:0000313" key="3">
    <source>
        <dbReference type="Proteomes" id="UP000316270"/>
    </source>
</evidence>
<feature type="domain" description="BTB" evidence="1">
    <location>
        <begin position="35"/>
        <end position="104"/>
    </location>
</feature>
<proteinExistence type="predicted"/>
<dbReference type="PANTHER" id="PTHR47843">
    <property type="entry name" value="BTB DOMAIN-CONTAINING PROTEIN-RELATED"/>
    <property type="match status" value="1"/>
</dbReference>
<dbReference type="SUPFAM" id="SSF54695">
    <property type="entry name" value="POZ domain"/>
    <property type="match status" value="1"/>
</dbReference>
<dbReference type="Gene3D" id="3.30.710.10">
    <property type="entry name" value="Potassium Channel Kv1.1, Chain A"/>
    <property type="match status" value="1"/>
</dbReference>
<dbReference type="CDD" id="cd18186">
    <property type="entry name" value="BTB_POZ_ZBTB_KLHL-like"/>
    <property type="match status" value="1"/>
</dbReference>
<reference evidence="2 3" key="1">
    <citation type="submission" date="2019-07" db="EMBL/GenBank/DDBJ databases">
        <title>Finished genome of Venturia effusa.</title>
        <authorList>
            <person name="Young C.A."/>
            <person name="Cox M.P."/>
            <person name="Ganley A.R.D."/>
            <person name="David W.J."/>
        </authorList>
    </citation>
    <scope>NUCLEOTIDE SEQUENCE [LARGE SCALE GENOMIC DNA]</scope>
    <source>
        <strain evidence="3">albino</strain>
    </source>
</reference>
<dbReference type="PANTHER" id="PTHR47843:SF2">
    <property type="entry name" value="BTB DOMAIN-CONTAINING PROTEIN"/>
    <property type="match status" value="1"/>
</dbReference>
<dbReference type="AlphaFoldDB" id="A0A517L789"/>
<dbReference type="PROSITE" id="PS50097">
    <property type="entry name" value="BTB"/>
    <property type="match status" value="1"/>
</dbReference>
<keyword evidence="3" id="KW-1185">Reference proteome</keyword>
<accession>A0A517L789</accession>
<dbReference type="EMBL" id="CP042190">
    <property type="protein sequence ID" value="QDS71495.1"/>
    <property type="molecule type" value="Genomic_DNA"/>
</dbReference>
<organism evidence="2 3">
    <name type="scientific">Venturia effusa</name>
    <dbReference type="NCBI Taxonomy" id="50376"/>
    <lineage>
        <taxon>Eukaryota</taxon>
        <taxon>Fungi</taxon>
        <taxon>Dikarya</taxon>
        <taxon>Ascomycota</taxon>
        <taxon>Pezizomycotina</taxon>
        <taxon>Dothideomycetes</taxon>
        <taxon>Pleosporomycetidae</taxon>
        <taxon>Venturiales</taxon>
        <taxon>Venturiaceae</taxon>
        <taxon>Venturia</taxon>
    </lineage>
</organism>
<dbReference type="Pfam" id="PF00651">
    <property type="entry name" value="BTB"/>
    <property type="match status" value="1"/>
</dbReference>
<name>A0A517L789_9PEZI</name>